<dbReference type="EMBL" id="CP054929">
    <property type="protein sequence ID" value="QKW54120.1"/>
    <property type="molecule type" value="Genomic_DNA"/>
</dbReference>
<dbReference type="Gene3D" id="3.40.50.150">
    <property type="entry name" value="Vaccinia Virus protein VP39"/>
    <property type="match status" value="1"/>
</dbReference>
<dbReference type="Proteomes" id="UP000509303">
    <property type="component" value="Chromosome"/>
</dbReference>
<keyword evidence="2 5" id="KW-0808">Transferase</keyword>
<dbReference type="RefSeq" id="WP_176159907.1">
    <property type="nucleotide sequence ID" value="NZ_CP054929.1"/>
</dbReference>
<dbReference type="InterPro" id="IPR029063">
    <property type="entry name" value="SAM-dependent_MTases_sf"/>
</dbReference>
<dbReference type="GO" id="GO:0008168">
    <property type="term" value="F:methyltransferase activity"/>
    <property type="evidence" value="ECO:0007669"/>
    <property type="project" value="UniProtKB-KW"/>
</dbReference>
<organism evidence="5 7">
    <name type="scientific">Streptomyces buecherae</name>
    <dbReference type="NCBI Taxonomy" id="2763006"/>
    <lineage>
        <taxon>Bacteria</taxon>
        <taxon>Bacillati</taxon>
        <taxon>Actinomycetota</taxon>
        <taxon>Actinomycetes</taxon>
        <taxon>Kitasatosporales</taxon>
        <taxon>Streptomycetaceae</taxon>
        <taxon>Streptomyces</taxon>
    </lineage>
</organism>
<dbReference type="Pfam" id="PF13649">
    <property type="entry name" value="Methyltransf_25"/>
    <property type="match status" value="1"/>
</dbReference>
<keyword evidence="3" id="KW-0949">S-adenosyl-L-methionine</keyword>
<dbReference type="SUPFAM" id="SSF53335">
    <property type="entry name" value="S-adenosyl-L-methionine-dependent methyltransferases"/>
    <property type="match status" value="1"/>
</dbReference>
<evidence type="ECO:0000256" key="2">
    <source>
        <dbReference type="ARBA" id="ARBA00022679"/>
    </source>
</evidence>
<dbReference type="GO" id="GO:0032259">
    <property type="term" value="P:methylation"/>
    <property type="evidence" value="ECO:0007669"/>
    <property type="project" value="UniProtKB-KW"/>
</dbReference>
<evidence type="ECO:0000256" key="1">
    <source>
        <dbReference type="ARBA" id="ARBA00022603"/>
    </source>
</evidence>
<evidence type="ECO:0000313" key="6">
    <source>
        <dbReference type="EMBL" id="QKW54120.1"/>
    </source>
</evidence>
<evidence type="ECO:0000313" key="5">
    <source>
        <dbReference type="EMBL" id="QKW48210.1"/>
    </source>
</evidence>
<proteinExistence type="predicted"/>
<evidence type="ECO:0000256" key="3">
    <source>
        <dbReference type="ARBA" id="ARBA00022691"/>
    </source>
</evidence>
<dbReference type="CDD" id="cd02440">
    <property type="entry name" value="AdoMet_MTases"/>
    <property type="match status" value="1"/>
</dbReference>
<dbReference type="PANTHER" id="PTHR43464">
    <property type="entry name" value="METHYLTRANSFERASE"/>
    <property type="match status" value="1"/>
</dbReference>
<dbReference type="Gene3D" id="2.20.25.110">
    <property type="entry name" value="S-adenosyl-L-methionine-dependent methyltransferases"/>
    <property type="match status" value="1"/>
</dbReference>
<keyword evidence="1 5" id="KW-0489">Methyltransferase</keyword>
<sequence>MIPYSTRFAEIYDEDWSGFASRKAPKVLDLFRNHHRSSDKAVVLDLCCGTGQMAEHFLEQGFLVTGIDQSQAMLDRALARCSPYVESGSANFLKANACDFSLDTSVDFCVSAYDALNHLPDQESLWRCFDAVFRALKPHGLFVFDLKTKQGMRGWNSISITEKPQWTLITRGTYDDRDTAHRRVTGFVRDDDGRFTRFEETMTERWFDPESVCQRLEGTGWREVRYALSADLTRPATGVPDGSRVYIVAERGARS</sequence>
<name>A0A7H8N169_9ACTN</name>
<reference evidence="5 7" key="1">
    <citation type="submission" date="2020-06" db="EMBL/GenBank/DDBJ databases">
        <title>Genome mining for natural products.</title>
        <authorList>
            <person name="Zhang B."/>
            <person name="Shi J."/>
            <person name="Ge H."/>
        </authorList>
    </citation>
    <scope>NUCLEOTIDE SEQUENCE [LARGE SCALE GENOMIC DNA]</scope>
    <source>
        <strain evidence="5 7">NA00687</strain>
    </source>
</reference>
<gene>
    <name evidence="5" type="ORF">HUT08_00105</name>
    <name evidence="6" type="ORF">HUT08_36320</name>
</gene>
<dbReference type="InterPro" id="IPR041698">
    <property type="entry name" value="Methyltransf_25"/>
</dbReference>
<accession>A0A7H8N169</accession>
<dbReference type="PANTHER" id="PTHR43464:SF19">
    <property type="entry name" value="UBIQUINONE BIOSYNTHESIS O-METHYLTRANSFERASE, MITOCHONDRIAL"/>
    <property type="match status" value="1"/>
</dbReference>
<evidence type="ECO:0000313" key="7">
    <source>
        <dbReference type="Proteomes" id="UP000509303"/>
    </source>
</evidence>
<evidence type="ECO:0000259" key="4">
    <source>
        <dbReference type="Pfam" id="PF13649"/>
    </source>
</evidence>
<protein>
    <submittedName>
        <fullName evidence="5">Class I SAM-dependent methyltransferase</fullName>
    </submittedName>
</protein>
<dbReference type="AlphaFoldDB" id="A0A7H8N169"/>
<keyword evidence="7" id="KW-1185">Reference proteome</keyword>
<feature type="domain" description="Methyltransferase" evidence="4">
    <location>
        <begin position="43"/>
        <end position="140"/>
    </location>
</feature>
<dbReference type="EMBL" id="CP054929">
    <property type="protein sequence ID" value="QKW48210.1"/>
    <property type="molecule type" value="Genomic_DNA"/>
</dbReference>